<dbReference type="RefSeq" id="WP_154758768.1">
    <property type="nucleotide sequence ID" value="NZ_WMBA01000036.1"/>
</dbReference>
<reference evidence="2 3" key="1">
    <citation type="submission" date="2019-11" db="EMBL/GenBank/DDBJ databases">
        <title>Draft genome of Amycolatopsis RM579.</title>
        <authorList>
            <person name="Duangmal K."/>
            <person name="Mingma R."/>
        </authorList>
    </citation>
    <scope>NUCLEOTIDE SEQUENCE [LARGE SCALE GENOMIC DNA]</scope>
    <source>
        <strain evidence="2 3">RM579</strain>
    </source>
</reference>
<protein>
    <submittedName>
        <fullName evidence="2">Uncharacterized protein</fullName>
    </submittedName>
</protein>
<evidence type="ECO:0000256" key="1">
    <source>
        <dbReference type="SAM" id="MobiDB-lite"/>
    </source>
</evidence>
<accession>A0A6N7Z8A7</accession>
<evidence type="ECO:0000313" key="2">
    <source>
        <dbReference type="EMBL" id="MTD56616.1"/>
    </source>
</evidence>
<comment type="caution">
    <text evidence="2">The sequence shown here is derived from an EMBL/GenBank/DDBJ whole genome shotgun (WGS) entry which is preliminary data.</text>
</comment>
<dbReference type="Proteomes" id="UP000440096">
    <property type="component" value="Unassembled WGS sequence"/>
</dbReference>
<evidence type="ECO:0000313" key="3">
    <source>
        <dbReference type="Proteomes" id="UP000440096"/>
    </source>
</evidence>
<organism evidence="2 3">
    <name type="scientific">Amycolatopsis pithecellobii</name>
    <dbReference type="NCBI Taxonomy" id="664692"/>
    <lineage>
        <taxon>Bacteria</taxon>
        <taxon>Bacillati</taxon>
        <taxon>Actinomycetota</taxon>
        <taxon>Actinomycetes</taxon>
        <taxon>Pseudonocardiales</taxon>
        <taxon>Pseudonocardiaceae</taxon>
        <taxon>Amycolatopsis</taxon>
    </lineage>
</organism>
<sequence length="47" mass="4941">MRMFVTGPDVHLGELDKLRSGPASAPGRRGPVGHRCCTGPPATRRAA</sequence>
<dbReference type="AlphaFoldDB" id="A0A6N7Z8A7"/>
<feature type="region of interest" description="Disordered" evidence="1">
    <location>
        <begin position="15"/>
        <end position="47"/>
    </location>
</feature>
<gene>
    <name evidence="2" type="ORF">GKO32_21995</name>
</gene>
<dbReference type="EMBL" id="WMBA01000036">
    <property type="protein sequence ID" value="MTD56616.1"/>
    <property type="molecule type" value="Genomic_DNA"/>
</dbReference>
<keyword evidence="3" id="KW-1185">Reference proteome</keyword>
<proteinExistence type="predicted"/>
<name>A0A6N7Z8A7_9PSEU</name>